<dbReference type="PROSITE" id="PS50096">
    <property type="entry name" value="IQ"/>
    <property type="match status" value="1"/>
</dbReference>
<evidence type="ECO:0000313" key="8">
    <source>
        <dbReference type="Proteomes" id="UP001497472"/>
    </source>
</evidence>
<evidence type="ECO:0000256" key="2">
    <source>
        <dbReference type="ARBA" id="ARBA00004316"/>
    </source>
</evidence>
<comment type="caution">
    <text evidence="7">The sequence shown here is derived from an EMBL/GenBank/DDBJ whole genome shotgun (WGS) entry which is preliminary data.</text>
</comment>
<evidence type="ECO:0000256" key="6">
    <source>
        <dbReference type="SAM" id="Coils"/>
    </source>
</evidence>
<dbReference type="PANTHER" id="PTHR14871:SF1">
    <property type="entry name" value="DYNEIN REGULATORY COMPLEX PROTEIN 9"/>
    <property type="match status" value="1"/>
</dbReference>
<feature type="coiled-coil region" evidence="6">
    <location>
        <begin position="102"/>
        <end position="147"/>
    </location>
</feature>
<dbReference type="Proteomes" id="UP001497472">
    <property type="component" value="Unassembled WGS sequence"/>
</dbReference>
<accession>A0AAV1JIW6</accession>
<organism evidence="7 8">
    <name type="scientific">Leptosia nina</name>
    <dbReference type="NCBI Taxonomy" id="320188"/>
    <lineage>
        <taxon>Eukaryota</taxon>
        <taxon>Metazoa</taxon>
        <taxon>Ecdysozoa</taxon>
        <taxon>Arthropoda</taxon>
        <taxon>Hexapoda</taxon>
        <taxon>Insecta</taxon>
        <taxon>Pterygota</taxon>
        <taxon>Neoptera</taxon>
        <taxon>Endopterygota</taxon>
        <taxon>Lepidoptera</taxon>
        <taxon>Glossata</taxon>
        <taxon>Ditrysia</taxon>
        <taxon>Papilionoidea</taxon>
        <taxon>Pieridae</taxon>
        <taxon>Pierinae</taxon>
        <taxon>Leptosia</taxon>
    </lineage>
</organism>
<proteinExistence type="predicted"/>
<evidence type="ECO:0000256" key="5">
    <source>
        <dbReference type="ARBA" id="ARBA00023273"/>
    </source>
</evidence>
<dbReference type="AlphaFoldDB" id="A0AAV1JIW6"/>
<evidence type="ECO:0008006" key="9">
    <source>
        <dbReference type="Google" id="ProtNLM"/>
    </source>
</evidence>
<evidence type="ECO:0000313" key="7">
    <source>
        <dbReference type="EMBL" id="CAK1548506.1"/>
    </source>
</evidence>
<keyword evidence="5" id="KW-0966">Cell projection</keyword>
<reference evidence="7 8" key="1">
    <citation type="submission" date="2023-11" db="EMBL/GenBank/DDBJ databases">
        <authorList>
            <person name="Okamura Y."/>
        </authorList>
    </citation>
    <scope>NUCLEOTIDE SEQUENCE [LARGE SCALE GENOMIC DNA]</scope>
</reference>
<evidence type="ECO:0000256" key="3">
    <source>
        <dbReference type="ARBA" id="ARBA00022490"/>
    </source>
</evidence>
<dbReference type="GO" id="GO:0044782">
    <property type="term" value="P:cilium organization"/>
    <property type="evidence" value="ECO:0007669"/>
    <property type="project" value="TreeGrafter"/>
</dbReference>
<name>A0AAV1JIW6_9NEOP</name>
<comment type="subcellular location">
    <subcellularLocation>
        <location evidence="2">Cell projection</location>
    </subcellularLocation>
    <subcellularLocation>
        <location evidence="1">Cytoplasm</location>
        <location evidence="1">Cytoskeleton</location>
    </subcellularLocation>
</comment>
<keyword evidence="3" id="KW-0963">Cytoplasm</keyword>
<dbReference type="GO" id="GO:0005856">
    <property type="term" value="C:cytoskeleton"/>
    <property type="evidence" value="ECO:0007669"/>
    <property type="project" value="UniProtKB-SubCell"/>
</dbReference>
<dbReference type="InterPro" id="IPR042618">
    <property type="entry name" value="IQCG"/>
</dbReference>
<keyword evidence="8" id="KW-1185">Reference proteome</keyword>
<evidence type="ECO:0000256" key="1">
    <source>
        <dbReference type="ARBA" id="ARBA00004245"/>
    </source>
</evidence>
<keyword evidence="6" id="KW-0175">Coiled coil</keyword>
<keyword evidence="4" id="KW-0206">Cytoskeleton</keyword>
<dbReference type="PANTHER" id="PTHR14871">
    <property type="entry name" value="DYNEIN REGULATORY COMPLEX PROTEIN 9"/>
    <property type="match status" value="1"/>
</dbReference>
<evidence type="ECO:0000256" key="4">
    <source>
        <dbReference type="ARBA" id="ARBA00023212"/>
    </source>
</evidence>
<protein>
    <recommendedName>
        <fullName evidence="9">Dynein regulatory complex protein 9</fullName>
    </recommendedName>
</protein>
<gene>
    <name evidence="7" type="ORF">LNINA_LOCUS7876</name>
</gene>
<sequence length="309" mass="36657">MADQNRISKMDALLFAINLEVAILQLRLVESCAKYNELYNKASDTRKSHKRNKLSKERLLVKDVLRRTLLKLLSEGEAAALKESVFLLQKSAIYDVQLRRSNEELKYKIEELSTELIKMRLESTENVDNCERNISLLKDKIKDTLLNTNMQLNYVDKWLFARAESLDLEHRIELPPPPRVDFEKRVHEQVIKLYELQIKEREASLEYWRSRYNKDIADIKENVKLQCEKLKEAVDRRTELQKLYDLHEGEMRAWLTFKQERSARLAREERSRVAATRIQAWWRGVMVRRILGNLDFTAVRFECDKQLCG</sequence>
<dbReference type="GO" id="GO:0031514">
    <property type="term" value="C:motile cilium"/>
    <property type="evidence" value="ECO:0007669"/>
    <property type="project" value="TreeGrafter"/>
</dbReference>
<dbReference type="GO" id="GO:0005737">
    <property type="term" value="C:cytoplasm"/>
    <property type="evidence" value="ECO:0007669"/>
    <property type="project" value="TreeGrafter"/>
</dbReference>
<dbReference type="EMBL" id="CAVLEF010000010">
    <property type="protein sequence ID" value="CAK1548506.1"/>
    <property type="molecule type" value="Genomic_DNA"/>
</dbReference>
<dbReference type="CDD" id="cd23766">
    <property type="entry name" value="IQCG"/>
    <property type="match status" value="1"/>
</dbReference>